<keyword evidence="5" id="KW-0808">Transferase</keyword>
<dbReference type="CDD" id="cd03423">
    <property type="entry name" value="SirA"/>
    <property type="match status" value="1"/>
</dbReference>
<comment type="function">
    <text evidence="3">Sulfur carrier protein which probably makes part of a sulfur-relay system.</text>
</comment>
<dbReference type="HAMAP" id="MF_00413">
    <property type="entry name" value="Thiourid_synth_A"/>
    <property type="match status" value="1"/>
</dbReference>
<dbReference type="GO" id="GO:0016740">
    <property type="term" value="F:transferase activity"/>
    <property type="evidence" value="ECO:0007669"/>
    <property type="project" value="UniProtKB-KW"/>
</dbReference>
<comment type="similarity">
    <text evidence="1 3">Belongs to the sulfur carrier protein TusA family.</text>
</comment>
<dbReference type="Proteomes" id="UP000276260">
    <property type="component" value="Unassembled WGS sequence"/>
</dbReference>
<dbReference type="SUPFAM" id="SSF64307">
    <property type="entry name" value="SirA-like"/>
    <property type="match status" value="1"/>
</dbReference>
<evidence type="ECO:0000256" key="2">
    <source>
        <dbReference type="ARBA" id="ARBA00022490"/>
    </source>
</evidence>
<dbReference type="Pfam" id="PF01206">
    <property type="entry name" value="TusA"/>
    <property type="match status" value="1"/>
</dbReference>
<dbReference type="Gene3D" id="3.30.110.40">
    <property type="entry name" value="TusA-like domain"/>
    <property type="match status" value="1"/>
</dbReference>
<comment type="subcellular location">
    <subcellularLocation>
        <location evidence="3">Cytoplasm</location>
    </subcellularLocation>
</comment>
<dbReference type="PANTHER" id="PTHR33279:SF2">
    <property type="entry name" value="SULFUR CARRIER PROTEIN TUSA"/>
    <property type="match status" value="1"/>
</dbReference>
<dbReference type="GO" id="GO:0005737">
    <property type="term" value="C:cytoplasm"/>
    <property type="evidence" value="ECO:0007669"/>
    <property type="project" value="UniProtKB-SubCell"/>
</dbReference>
<dbReference type="GO" id="GO:0097163">
    <property type="term" value="F:sulfur carrier activity"/>
    <property type="evidence" value="ECO:0007669"/>
    <property type="project" value="UniProtKB-UniRule"/>
</dbReference>
<evidence type="ECO:0000313" key="6">
    <source>
        <dbReference type="Proteomes" id="UP000276260"/>
    </source>
</evidence>
<name>A0A3P3QGV2_9GAMM</name>
<reference evidence="5 6" key="1">
    <citation type="submission" date="2018-11" db="EMBL/GenBank/DDBJ databases">
        <title>Draft genome analysis of Rheinheimera mesophila isolated from an industrial waste site.</title>
        <authorList>
            <person name="Yu Q."/>
            <person name="Qi Y."/>
            <person name="Zhang H."/>
            <person name="Lu Y."/>
            <person name="Pu J."/>
        </authorList>
    </citation>
    <scope>NUCLEOTIDE SEQUENCE [LARGE SCALE GENOMIC DNA]</scope>
    <source>
        <strain evidence="5 6">IITR13</strain>
    </source>
</reference>
<evidence type="ECO:0000259" key="4">
    <source>
        <dbReference type="PROSITE" id="PS01148"/>
    </source>
</evidence>
<dbReference type="InterPro" id="IPR022931">
    <property type="entry name" value="Sulphur_carrier_TusA"/>
</dbReference>
<dbReference type="PROSITE" id="PS01148">
    <property type="entry name" value="UPF0033"/>
    <property type="match status" value="1"/>
</dbReference>
<dbReference type="PANTHER" id="PTHR33279">
    <property type="entry name" value="SULFUR CARRIER PROTEIN YEDF-RELATED"/>
    <property type="match status" value="1"/>
</dbReference>
<dbReference type="RefSeq" id="WP_046519760.1">
    <property type="nucleotide sequence ID" value="NZ_LAVS01000017.1"/>
</dbReference>
<sequence>MSNPEQLFLAADQQLDTLGLRCPEPVMLTRLAIRKMTAGQTLLITADDPATTRDIPAFCRFMEHELVASDTSSEPFRYLVKKSG</sequence>
<dbReference type="GO" id="GO:0002143">
    <property type="term" value="P:tRNA wobble position uridine thiolation"/>
    <property type="evidence" value="ECO:0007669"/>
    <property type="project" value="InterPro"/>
</dbReference>
<comment type="caution">
    <text evidence="5">The sequence shown here is derived from an EMBL/GenBank/DDBJ whole genome shotgun (WGS) entry which is preliminary data.</text>
</comment>
<gene>
    <name evidence="3 5" type="primary">tusA</name>
    <name evidence="5" type="ORF">EIK76_12875</name>
</gene>
<feature type="domain" description="UPF0033" evidence="4">
    <location>
        <begin position="15"/>
        <end position="39"/>
    </location>
</feature>
<dbReference type="InterPro" id="IPR036868">
    <property type="entry name" value="TusA-like_sf"/>
</dbReference>
<protein>
    <recommendedName>
        <fullName evidence="3">Sulfur carrier protein TusA</fullName>
    </recommendedName>
</protein>
<accession>A0A3P3QGV2</accession>
<evidence type="ECO:0000313" key="5">
    <source>
        <dbReference type="EMBL" id="RRJ20407.1"/>
    </source>
</evidence>
<dbReference type="EMBL" id="RRCF01000003">
    <property type="protein sequence ID" value="RRJ20407.1"/>
    <property type="molecule type" value="Genomic_DNA"/>
</dbReference>
<proteinExistence type="inferred from homology"/>
<keyword evidence="6" id="KW-1185">Reference proteome</keyword>
<organism evidence="5 6">
    <name type="scientific">Rheinheimera mesophila</name>
    <dbReference type="NCBI Taxonomy" id="1547515"/>
    <lineage>
        <taxon>Bacteria</taxon>
        <taxon>Pseudomonadati</taxon>
        <taxon>Pseudomonadota</taxon>
        <taxon>Gammaproteobacteria</taxon>
        <taxon>Chromatiales</taxon>
        <taxon>Chromatiaceae</taxon>
        <taxon>Rheinheimera</taxon>
    </lineage>
</organism>
<dbReference type="OrthoDB" id="9797551at2"/>
<keyword evidence="2 3" id="KW-0963">Cytoplasm</keyword>
<dbReference type="NCBIfam" id="NF001423">
    <property type="entry name" value="PRK00299.1"/>
    <property type="match status" value="1"/>
</dbReference>
<evidence type="ECO:0000256" key="1">
    <source>
        <dbReference type="ARBA" id="ARBA00008984"/>
    </source>
</evidence>
<dbReference type="InterPro" id="IPR001455">
    <property type="entry name" value="TusA-like"/>
</dbReference>
<feature type="active site" description="Cysteine persulfide intermediate" evidence="3">
    <location>
        <position position="22"/>
    </location>
</feature>
<dbReference type="AlphaFoldDB" id="A0A3P3QGV2"/>
<evidence type="ECO:0000256" key="3">
    <source>
        <dbReference type="HAMAP-Rule" id="MF_00413"/>
    </source>
</evidence>